<dbReference type="RefSeq" id="WP_175400203.1">
    <property type="nucleotide sequence ID" value="NZ_FMZK01000006.1"/>
</dbReference>
<name>A0A1G6TQF8_9ACTN</name>
<reference evidence="2" key="1">
    <citation type="submission" date="2016-10" db="EMBL/GenBank/DDBJ databases">
        <authorList>
            <person name="Varghese N."/>
            <person name="Submissions S."/>
        </authorList>
    </citation>
    <scope>NUCLEOTIDE SEQUENCE [LARGE SCALE GENOMIC DNA]</scope>
    <source>
        <strain evidence="2">CGMCC 4.3504</strain>
    </source>
</reference>
<sequence length="142" mass="15765">MSEDAVWVRSVTGIQLHHVTDLQDARRFLGNAVMALGAAHVRTGDARFSGLADQLKAVVAQTHDLEGEARESMHRLHSTDPERFVRCREGEEPWPDELQAGFVPRHTCRDKCLYHDHEVLDAILQCTCGRPPCRACAIAGAP</sequence>
<dbReference type="Proteomes" id="UP000182100">
    <property type="component" value="Unassembled WGS sequence"/>
</dbReference>
<evidence type="ECO:0000313" key="2">
    <source>
        <dbReference type="Proteomes" id="UP000182100"/>
    </source>
</evidence>
<dbReference type="AlphaFoldDB" id="A0A1G6TQF8"/>
<protein>
    <submittedName>
        <fullName evidence="1">Uncharacterized protein</fullName>
    </submittedName>
</protein>
<organism evidence="1 2">
    <name type="scientific">Streptomyces prasinopilosus</name>
    <dbReference type="NCBI Taxonomy" id="67344"/>
    <lineage>
        <taxon>Bacteria</taxon>
        <taxon>Bacillati</taxon>
        <taxon>Actinomycetota</taxon>
        <taxon>Actinomycetes</taxon>
        <taxon>Kitasatosporales</taxon>
        <taxon>Streptomycetaceae</taxon>
        <taxon>Streptomyces</taxon>
    </lineage>
</organism>
<evidence type="ECO:0000313" key="1">
    <source>
        <dbReference type="EMBL" id="SDD31343.1"/>
    </source>
</evidence>
<accession>A0A1G6TQF8</accession>
<proteinExistence type="predicted"/>
<gene>
    <name evidence="1" type="ORF">SAMN05216505_106296</name>
</gene>
<dbReference type="EMBL" id="FMZK01000006">
    <property type="protein sequence ID" value="SDD31343.1"/>
    <property type="molecule type" value="Genomic_DNA"/>
</dbReference>
<keyword evidence="2" id="KW-1185">Reference proteome</keyword>